<dbReference type="Pfam" id="PF03109">
    <property type="entry name" value="ABC1"/>
    <property type="match status" value="1"/>
</dbReference>
<proteinExistence type="inferred from homology"/>
<dbReference type="SUPFAM" id="SSF56112">
    <property type="entry name" value="Protein kinase-like (PK-like)"/>
    <property type="match status" value="1"/>
</dbReference>
<dbReference type="AlphaFoldDB" id="A0A066WDZ7"/>
<dbReference type="CDD" id="cd13969">
    <property type="entry name" value="ADCK1-like"/>
    <property type="match status" value="1"/>
</dbReference>
<dbReference type="InterPro" id="IPR011009">
    <property type="entry name" value="Kinase-like_dom_sf"/>
</dbReference>
<dbReference type="InterPro" id="IPR004147">
    <property type="entry name" value="ABC1_dom"/>
</dbReference>
<dbReference type="InterPro" id="IPR051130">
    <property type="entry name" value="Mito_struct-func_regulator"/>
</dbReference>
<name>A0A066WDZ7_TILAU</name>
<dbReference type="InterPro" id="IPR045307">
    <property type="entry name" value="ADCK1_dom"/>
</dbReference>
<keyword evidence="2" id="KW-0812">Transmembrane</keyword>
<protein>
    <submittedName>
        <fullName evidence="4">ABC1-domain-containing protein</fullName>
    </submittedName>
</protein>
<keyword evidence="2" id="KW-0472">Membrane</keyword>
<keyword evidence="2" id="KW-1133">Transmembrane helix</keyword>
<evidence type="ECO:0000313" key="4">
    <source>
        <dbReference type="EMBL" id="KDN51971.1"/>
    </source>
</evidence>
<evidence type="ECO:0000259" key="3">
    <source>
        <dbReference type="Pfam" id="PF03109"/>
    </source>
</evidence>
<dbReference type="InParanoid" id="A0A066WDZ7"/>
<comment type="similarity">
    <text evidence="1">Belongs to the protein kinase superfamily. ADCK protein kinase family.</text>
</comment>
<dbReference type="OMA" id="DVMTTMV"/>
<dbReference type="OrthoDB" id="427480at2759"/>
<dbReference type="RefSeq" id="XP_013244832.1">
    <property type="nucleotide sequence ID" value="XM_013389378.1"/>
</dbReference>
<dbReference type="STRING" id="1037660.A0A066WDZ7"/>
<dbReference type="PANTHER" id="PTHR43173:SF37">
    <property type="entry name" value="ABC1 FAMILY PROTEIN C10F6.14C"/>
    <property type="match status" value="1"/>
</dbReference>
<keyword evidence="5" id="KW-1185">Reference proteome</keyword>
<evidence type="ECO:0000313" key="5">
    <source>
        <dbReference type="Proteomes" id="UP000027361"/>
    </source>
</evidence>
<dbReference type="GeneID" id="25266381"/>
<feature type="domain" description="ABC1 atypical kinase-like" evidence="3">
    <location>
        <begin position="234"/>
        <end position="492"/>
    </location>
</feature>
<reference evidence="4 5" key="1">
    <citation type="submission" date="2014-05" db="EMBL/GenBank/DDBJ databases">
        <title>Draft genome sequence of a rare smut relative, Tilletiaria anomala UBC 951.</title>
        <authorList>
            <consortium name="DOE Joint Genome Institute"/>
            <person name="Toome M."/>
            <person name="Kuo A."/>
            <person name="Henrissat B."/>
            <person name="Lipzen A."/>
            <person name="Tritt A."/>
            <person name="Yoshinaga Y."/>
            <person name="Zane M."/>
            <person name="Barry K."/>
            <person name="Grigoriev I.V."/>
            <person name="Spatafora J.W."/>
            <person name="Aimea M.C."/>
        </authorList>
    </citation>
    <scope>NUCLEOTIDE SEQUENCE [LARGE SCALE GENOMIC DNA]</scope>
    <source>
        <strain evidence="4 5">UBC 951</strain>
    </source>
</reference>
<dbReference type="Proteomes" id="UP000027361">
    <property type="component" value="Unassembled WGS sequence"/>
</dbReference>
<accession>A0A066WDZ7</accession>
<comment type="caution">
    <text evidence="4">The sequence shown here is derived from an EMBL/GenBank/DDBJ whole genome shotgun (WGS) entry which is preliminary data.</text>
</comment>
<gene>
    <name evidence="4" type="ORF">K437DRAFT_272828</name>
</gene>
<evidence type="ECO:0000256" key="1">
    <source>
        <dbReference type="ARBA" id="ARBA00009670"/>
    </source>
</evidence>
<evidence type="ECO:0000256" key="2">
    <source>
        <dbReference type="SAM" id="Phobius"/>
    </source>
</evidence>
<organism evidence="4 5">
    <name type="scientific">Tilletiaria anomala (strain ATCC 24038 / CBS 436.72 / UBC 951)</name>
    <dbReference type="NCBI Taxonomy" id="1037660"/>
    <lineage>
        <taxon>Eukaryota</taxon>
        <taxon>Fungi</taxon>
        <taxon>Dikarya</taxon>
        <taxon>Basidiomycota</taxon>
        <taxon>Ustilaginomycotina</taxon>
        <taxon>Exobasidiomycetes</taxon>
        <taxon>Georgefischeriales</taxon>
        <taxon>Tilletiariaceae</taxon>
        <taxon>Tilletiaria</taxon>
    </lineage>
</organism>
<dbReference type="EMBL" id="JMSN01000015">
    <property type="protein sequence ID" value="KDN51971.1"/>
    <property type="molecule type" value="Genomic_DNA"/>
</dbReference>
<dbReference type="HOGENOM" id="CLU_006533_2_4_1"/>
<dbReference type="PANTHER" id="PTHR43173">
    <property type="entry name" value="ABC1 FAMILY PROTEIN"/>
    <property type="match status" value="1"/>
</dbReference>
<feature type="transmembrane region" description="Helical" evidence="2">
    <location>
        <begin position="133"/>
        <end position="151"/>
    </location>
</feature>
<sequence length="713" mass="80172">MTLRSVVRTAGRALARCNSSTTLLPSKARLLPWSSSPAASRCFSCLHLSVPSADKHALGASVLLCLGRSRQLAWVSTTCASRATSCNIRTAAQSRETQSQTPVAVYTGAAKRTEPPKRDEVLSARSKRSRGVLIFRNGAVLLALVGVGLVLDHNFNARTIQRNLLTFWTGIAIGLDYKFNFDRNSLESINGLHERCAKRLLYVCEQNGGLYVKLGQVIGANSVVLPKPYHALAKLFDDAEHMPLETVRNVIRCELGRYPEEIFESFDPEPIGAASIAQVHRARLPPGPGGEQGVEVAIKVQRPAIPRQAKMDLLCFRILLHLYERIFELPLSFSGQYISDQIEREIHFDLEARNSIKAREAIMENDEKLIRNTCYVPYIFQDYSTKLVMTMEYISNSCKVTDKQKLGEMGLSTKEVARSVMEVFASQIFQSGFVQADGHPANILVRKHPNGKRGQHQVVLIDHGLYVELSENFRRQYAQLWKSIFEGDIKTLDTITRQWGMGEEVSELFASATLLRPWRKPKTTGEQEQLRKKTDLEIQQEMKDKIKNFLVHVELLPKELIFLSRSMRIIQANNQVLGSPVNRLNILAKHAAAALISSRTPTISRVFFPIRQEGKGEEVPRLTARLHEWLTDRAAFLKFRTVLLVLDLAFITSSVSHWLRFFIRRPAQALGLKGPATLDGDEGGGFEDDLEKSMRKMARDEFGVELDKMAFTG</sequence>